<keyword evidence="3" id="KW-1185">Reference proteome</keyword>
<evidence type="ECO:0000256" key="1">
    <source>
        <dbReference type="SAM" id="MobiDB-lite"/>
    </source>
</evidence>
<feature type="compositionally biased region" description="Pro residues" evidence="1">
    <location>
        <begin position="38"/>
        <end position="60"/>
    </location>
</feature>
<evidence type="ECO:0000313" key="2">
    <source>
        <dbReference type="EMBL" id="KAK2085556.1"/>
    </source>
</evidence>
<reference evidence="2 3" key="1">
    <citation type="submission" date="2023-05" db="EMBL/GenBank/DDBJ databases">
        <title>B98-5 Cell Line De Novo Hybrid Assembly: An Optical Mapping Approach.</title>
        <authorList>
            <person name="Kananen K."/>
            <person name="Auerbach J.A."/>
            <person name="Kautto E."/>
            <person name="Blachly J.S."/>
        </authorList>
    </citation>
    <scope>NUCLEOTIDE SEQUENCE [LARGE SCALE GENOMIC DNA]</scope>
    <source>
        <strain evidence="2">B95-8</strain>
        <tissue evidence="2">Cell line</tissue>
    </source>
</reference>
<dbReference type="Proteomes" id="UP001266305">
    <property type="component" value="Unassembled WGS sequence"/>
</dbReference>
<protein>
    <submittedName>
        <fullName evidence="2">Uncharacterized protein</fullName>
    </submittedName>
</protein>
<evidence type="ECO:0000313" key="3">
    <source>
        <dbReference type="Proteomes" id="UP001266305"/>
    </source>
</evidence>
<feature type="region of interest" description="Disordered" evidence="1">
    <location>
        <begin position="29"/>
        <end position="65"/>
    </location>
</feature>
<comment type="caution">
    <text evidence="2">The sequence shown here is derived from an EMBL/GenBank/DDBJ whole genome shotgun (WGS) entry which is preliminary data.</text>
</comment>
<sequence>MVEGRVSKFLEKLGFSGGGLEYQALEKDEEEALVSPGDPAPGTWPDPASPPSSPPRPYPGPRVRAANRHPAPVPWLWKEAALIPFLFLGFLEAKAEAGLEGDPTNCSLASQTELLA</sequence>
<proteinExistence type="predicted"/>
<accession>A0ABQ9TLD3</accession>
<name>A0ABQ9TLD3_SAGOE</name>
<dbReference type="EMBL" id="JASSZA010000021">
    <property type="protein sequence ID" value="KAK2085556.1"/>
    <property type="molecule type" value="Genomic_DNA"/>
</dbReference>
<organism evidence="2 3">
    <name type="scientific">Saguinus oedipus</name>
    <name type="common">Cotton-top tamarin</name>
    <name type="synonym">Oedipomidas oedipus</name>
    <dbReference type="NCBI Taxonomy" id="9490"/>
    <lineage>
        <taxon>Eukaryota</taxon>
        <taxon>Metazoa</taxon>
        <taxon>Chordata</taxon>
        <taxon>Craniata</taxon>
        <taxon>Vertebrata</taxon>
        <taxon>Euteleostomi</taxon>
        <taxon>Mammalia</taxon>
        <taxon>Eutheria</taxon>
        <taxon>Euarchontoglires</taxon>
        <taxon>Primates</taxon>
        <taxon>Haplorrhini</taxon>
        <taxon>Platyrrhini</taxon>
        <taxon>Cebidae</taxon>
        <taxon>Callitrichinae</taxon>
        <taxon>Saguinus</taxon>
    </lineage>
</organism>
<gene>
    <name evidence="2" type="ORF">P7K49_036856</name>
</gene>